<dbReference type="KEGG" id="asoc:CB4_03357"/>
<dbReference type="EMBL" id="AP017312">
    <property type="protein sequence ID" value="BAU29176.1"/>
    <property type="molecule type" value="Genomic_DNA"/>
</dbReference>
<dbReference type="Gene3D" id="1.10.3680.10">
    <property type="entry name" value="TerB-like"/>
    <property type="match status" value="1"/>
</dbReference>
<gene>
    <name evidence="1" type="ORF">CB4_03357</name>
</gene>
<keyword evidence="2" id="KW-1185">Reference proteome</keyword>
<dbReference type="CDD" id="cd07177">
    <property type="entry name" value="terB_like"/>
    <property type="match status" value="1"/>
</dbReference>
<dbReference type="SUPFAM" id="SSF158682">
    <property type="entry name" value="TerB-like"/>
    <property type="match status" value="1"/>
</dbReference>
<dbReference type="Pfam" id="PF04391">
    <property type="entry name" value="DUF533"/>
    <property type="match status" value="1"/>
</dbReference>
<organism evidence="1 2">
    <name type="scientific">Aneurinibacillus soli</name>
    <dbReference type="NCBI Taxonomy" id="1500254"/>
    <lineage>
        <taxon>Bacteria</taxon>
        <taxon>Bacillati</taxon>
        <taxon>Bacillota</taxon>
        <taxon>Bacilli</taxon>
        <taxon>Bacillales</taxon>
        <taxon>Paenibacillaceae</taxon>
        <taxon>Aneurinibacillus group</taxon>
        <taxon>Aneurinibacillus</taxon>
    </lineage>
</organism>
<dbReference type="InterPro" id="IPR029024">
    <property type="entry name" value="TerB-like"/>
</dbReference>
<dbReference type="Proteomes" id="UP000217696">
    <property type="component" value="Chromosome"/>
</dbReference>
<name>A0A0U4WL67_9BACL</name>
<dbReference type="RefSeq" id="WP_157738022.1">
    <property type="nucleotide sequence ID" value="NZ_AP017312.1"/>
</dbReference>
<sequence>MHEWADAASHPKLYEIRLLICAAQADGYLDDIEQEKIIRQVNLDIFSVRERQIFHDDLEYPKNPKELASQLCPYITDEEKMMLIRKMFKLVAMEKVMTAEERRMIFTIGRELGIQDEKIEEIEQWIMEGIAWMSRWDSVIGKSQLNIEGST</sequence>
<evidence type="ECO:0000313" key="1">
    <source>
        <dbReference type="EMBL" id="BAU29176.1"/>
    </source>
</evidence>
<protein>
    <submittedName>
        <fullName evidence="1">Uncharacterized protein</fullName>
    </submittedName>
</protein>
<dbReference type="AlphaFoldDB" id="A0A0U4WL67"/>
<dbReference type="InterPro" id="IPR007486">
    <property type="entry name" value="YebE"/>
</dbReference>
<reference evidence="1 2" key="1">
    <citation type="submission" date="2015-12" db="EMBL/GenBank/DDBJ databases">
        <title>Genome sequence of Aneurinibacillus soli.</title>
        <authorList>
            <person name="Lee J.S."/>
            <person name="Lee K.C."/>
            <person name="Kim K.K."/>
            <person name="Lee B.W."/>
        </authorList>
    </citation>
    <scope>NUCLEOTIDE SEQUENCE [LARGE SCALE GENOMIC DNA]</scope>
    <source>
        <strain evidence="1 2">CB4</strain>
    </source>
</reference>
<evidence type="ECO:0000313" key="2">
    <source>
        <dbReference type="Proteomes" id="UP000217696"/>
    </source>
</evidence>
<accession>A0A0U4WL67</accession>
<proteinExistence type="predicted"/>